<organism evidence="1 2">
    <name type="scientific">Nelumbo nucifera</name>
    <name type="common">Sacred lotus</name>
    <dbReference type="NCBI Taxonomy" id="4432"/>
    <lineage>
        <taxon>Eukaryota</taxon>
        <taxon>Viridiplantae</taxon>
        <taxon>Streptophyta</taxon>
        <taxon>Embryophyta</taxon>
        <taxon>Tracheophyta</taxon>
        <taxon>Spermatophyta</taxon>
        <taxon>Magnoliopsida</taxon>
        <taxon>Proteales</taxon>
        <taxon>Nelumbonaceae</taxon>
        <taxon>Nelumbo</taxon>
    </lineage>
</organism>
<dbReference type="eggNOG" id="ENOG502S361">
    <property type="taxonomic scope" value="Eukaryota"/>
</dbReference>
<protein>
    <submittedName>
        <fullName evidence="2">Uncharacterized protein LOC104612626</fullName>
    </submittedName>
</protein>
<accession>A0A1U8BM56</accession>
<reference evidence="2" key="1">
    <citation type="submission" date="2025-08" db="UniProtKB">
        <authorList>
            <consortium name="RefSeq"/>
        </authorList>
    </citation>
    <scope>IDENTIFICATION</scope>
</reference>
<name>A0A1U8BM56_NELNU</name>
<dbReference type="OrthoDB" id="1900575at2759"/>
<dbReference type="PANTHER" id="PTHR36006:SF2">
    <property type="entry name" value="OS06G0704200 PROTEIN"/>
    <property type="match status" value="1"/>
</dbReference>
<evidence type="ECO:0000313" key="2">
    <source>
        <dbReference type="RefSeq" id="XP_010278415.1"/>
    </source>
</evidence>
<dbReference type="AlphaFoldDB" id="A0A1U8BM56"/>
<dbReference type="InParanoid" id="A0A1U8BM56"/>
<dbReference type="FunCoup" id="A0A1U8BM56">
    <property type="interactions" value="1123"/>
</dbReference>
<dbReference type="GeneID" id="104612626"/>
<dbReference type="PANTHER" id="PTHR36006">
    <property type="entry name" value="BNAC02G25390D PROTEIN"/>
    <property type="match status" value="1"/>
</dbReference>
<proteinExistence type="predicted"/>
<dbReference type="OMA" id="GDCKKAR"/>
<dbReference type="STRING" id="4432.A0A1U8BM56"/>
<dbReference type="RefSeq" id="XP_010278415.1">
    <property type="nucleotide sequence ID" value="XM_010280113.1"/>
</dbReference>
<sequence>MLFRVAIPFPPTSSALSHQIHPYFSHIRMSRNVVGANNTVMKTNSIAPLTTITRAISSCYNTTTRATGTILAAALIFSVAAVEPQQQSQLDTLSNIPQILSGECASPTDCKKARIQRPKSRKAEACTTKCVTTCIRGGAGSPGEGPLNARGPIVVFKQGFRSRRYCLVECSDICNLIKDGEDGP</sequence>
<gene>
    <name evidence="2" type="primary">LOC104612626</name>
</gene>
<dbReference type="Proteomes" id="UP000189703">
    <property type="component" value="Unplaced"/>
</dbReference>
<keyword evidence="1" id="KW-1185">Reference proteome</keyword>
<evidence type="ECO:0000313" key="1">
    <source>
        <dbReference type="Proteomes" id="UP000189703"/>
    </source>
</evidence>
<dbReference type="KEGG" id="nnu:104612626"/>